<dbReference type="PANTHER" id="PTHR46268:SF6">
    <property type="entry name" value="UNIVERSAL STRESS PROTEIN UP12"/>
    <property type="match status" value="1"/>
</dbReference>
<keyword evidence="4" id="KW-1185">Reference proteome</keyword>
<dbReference type="Proteomes" id="UP000598174">
    <property type="component" value="Unassembled WGS sequence"/>
</dbReference>
<accession>A0A919J8K2</accession>
<sequence>MTAKTAMTAKTIKTTKKIIVGYDRSADAKAAAVWALGQAARTGALVEFFFAYEWPSWAPASRTIGAAPVWPGGETDRAVNGMLDEAVANARQTHPGVRTKISIERAGAAGTLIERSAEASLIVLGSRGHDDMTGVFGSVSIAVSAQARCPVVVVRGEAPAGAPVVVGVDGSAPARSALHFATELAAARSVPLRVHEAVDRPTTELAVAGETAQMLVVGTRGRGALRGMLLGSVSQHLLRHSSCTVAVVPASS</sequence>
<evidence type="ECO:0000313" key="4">
    <source>
        <dbReference type="Proteomes" id="UP000598174"/>
    </source>
</evidence>
<evidence type="ECO:0000259" key="2">
    <source>
        <dbReference type="Pfam" id="PF00582"/>
    </source>
</evidence>
<dbReference type="Gene3D" id="3.40.50.620">
    <property type="entry name" value="HUPs"/>
    <property type="match status" value="3"/>
</dbReference>
<dbReference type="EMBL" id="BOMM01000057">
    <property type="protein sequence ID" value="GIE14649.1"/>
    <property type="molecule type" value="Genomic_DNA"/>
</dbReference>
<dbReference type="PANTHER" id="PTHR46268">
    <property type="entry name" value="STRESS RESPONSE PROTEIN NHAX"/>
    <property type="match status" value="1"/>
</dbReference>
<feature type="domain" description="UspA" evidence="2">
    <location>
        <begin position="15"/>
        <end position="155"/>
    </location>
</feature>
<dbReference type="InterPro" id="IPR006015">
    <property type="entry name" value="Universal_stress_UspA"/>
</dbReference>
<dbReference type="SUPFAM" id="SSF52402">
    <property type="entry name" value="Adenine nucleotide alpha hydrolases-like"/>
    <property type="match status" value="2"/>
</dbReference>
<dbReference type="Pfam" id="PF00582">
    <property type="entry name" value="Usp"/>
    <property type="match status" value="2"/>
</dbReference>
<proteinExistence type="inferred from homology"/>
<evidence type="ECO:0000256" key="1">
    <source>
        <dbReference type="ARBA" id="ARBA00008791"/>
    </source>
</evidence>
<dbReference type="RefSeq" id="WP_239118344.1">
    <property type="nucleotide sequence ID" value="NZ_BAAABP010000017.1"/>
</dbReference>
<dbReference type="InterPro" id="IPR014729">
    <property type="entry name" value="Rossmann-like_a/b/a_fold"/>
</dbReference>
<evidence type="ECO:0000313" key="3">
    <source>
        <dbReference type="EMBL" id="GIE14649.1"/>
    </source>
</evidence>
<dbReference type="PRINTS" id="PR01438">
    <property type="entry name" value="UNVRSLSTRESS"/>
</dbReference>
<name>A0A919J8K2_9ACTN</name>
<gene>
    <name evidence="3" type="ORF">Afe05nite_64890</name>
</gene>
<protein>
    <submittedName>
        <fullName evidence="3">Universal stress protein UspA</fullName>
    </submittedName>
</protein>
<comment type="caution">
    <text evidence="3">The sequence shown here is derived from an EMBL/GenBank/DDBJ whole genome shotgun (WGS) entry which is preliminary data.</text>
</comment>
<comment type="similarity">
    <text evidence="1">Belongs to the universal stress protein A family.</text>
</comment>
<reference evidence="3" key="1">
    <citation type="submission" date="2021-01" db="EMBL/GenBank/DDBJ databases">
        <title>Whole genome shotgun sequence of Actinoplanes ferrugineus NBRC 15555.</title>
        <authorList>
            <person name="Komaki H."/>
            <person name="Tamura T."/>
        </authorList>
    </citation>
    <scope>NUCLEOTIDE SEQUENCE</scope>
    <source>
        <strain evidence="3">NBRC 15555</strain>
    </source>
</reference>
<feature type="domain" description="UspA" evidence="2">
    <location>
        <begin position="202"/>
        <end position="249"/>
    </location>
</feature>
<organism evidence="3 4">
    <name type="scientific">Paractinoplanes ferrugineus</name>
    <dbReference type="NCBI Taxonomy" id="113564"/>
    <lineage>
        <taxon>Bacteria</taxon>
        <taxon>Bacillati</taxon>
        <taxon>Actinomycetota</taxon>
        <taxon>Actinomycetes</taxon>
        <taxon>Micromonosporales</taxon>
        <taxon>Micromonosporaceae</taxon>
        <taxon>Paractinoplanes</taxon>
    </lineage>
</organism>
<dbReference type="AlphaFoldDB" id="A0A919J8K2"/>
<dbReference type="InterPro" id="IPR006016">
    <property type="entry name" value="UspA"/>
</dbReference>